<protein>
    <submittedName>
        <fullName evidence="1">Uncharacterized protein</fullName>
    </submittedName>
</protein>
<dbReference type="EMBL" id="JANPWB010000011">
    <property type="protein sequence ID" value="KAJ1126091.1"/>
    <property type="molecule type" value="Genomic_DNA"/>
</dbReference>
<keyword evidence="2" id="KW-1185">Reference proteome</keyword>
<accession>A0AAV7PCY9</accession>
<dbReference type="AlphaFoldDB" id="A0AAV7PCY9"/>
<dbReference type="Proteomes" id="UP001066276">
    <property type="component" value="Chromosome 7"/>
</dbReference>
<name>A0AAV7PCY9_PLEWA</name>
<comment type="caution">
    <text evidence="1">The sequence shown here is derived from an EMBL/GenBank/DDBJ whole genome shotgun (WGS) entry which is preliminary data.</text>
</comment>
<gene>
    <name evidence="1" type="ORF">NDU88_004502</name>
</gene>
<sequence>MTSLWVHSCVGGKRGRRKFRLRFECPRWVPTGAGCRPSQSLRAGGGAGRGGCSRPPAAGVSRFTLASGERSLCRALLVPGRLPLDCSRSPDRALWAGTQLRGQFQLSVVFCR</sequence>
<reference evidence="1" key="1">
    <citation type="journal article" date="2022" name="bioRxiv">
        <title>Sequencing and chromosome-scale assembly of the giantPleurodeles waltlgenome.</title>
        <authorList>
            <person name="Brown T."/>
            <person name="Elewa A."/>
            <person name="Iarovenko S."/>
            <person name="Subramanian E."/>
            <person name="Araus A.J."/>
            <person name="Petzold A."/>
            <person name="Susuki M."/>
            <person name="Suzuki K.-i.T."/>
            <person name="Hayashi T."/>
            <person name="Toyoda A."/>
            <person name="Oliveira C."/>
            <person name="Osipova E."/>
            <person name="Leigh N.D."/>
            <person name="Simon A."/>
            <person name="Yun M.H."/>
        </authorList>
    </citation>
    <scope>NUCLEOTIDE SEQUENCE</scope>
    <source>
        <strain evidence="1">20211129_DDA</strain>
        <tissue evidence="1">Liver</tissue>
    </source>
</reference>
<proteinExistence type="predicted"/>
<organism evidence="1 2">
    <name type="scientific">Pleurodeles waltl</name>
    <name type="common">Iberian ribbed newt</name>
    <dbReference type="NCBI Taxonomy" id="8319"/>
    <lineage>
        <taxon>Eukaryota</taxon>
        <taxon>Metazoa</taxon>
        <taxon>Chordata</taxon>
        <taxon>Craniata</taxon>
        <taxon>Vertebrata</taxon>
        <taxon>Euteleostomi</taxon>
        <taxon>Amphibia</taxon>
        <taxon>Batrachia</taxon>
        <taxon>Caudata</taxon>
        <taxon>Salamandroidea</taxon>
        <taxon>Salamandridae</taxon>
        <taxon>Pleurodelinae</taxon>
        <taxon>Pleurodeles</taxon>
    </lineage>
</organism>
<evidence type="ECO:0000313" key="1">
    <source>
        <dbReference type="EMBL" id="KAJ1126091.1"/>
    </source>
</evidence>
<evidence type="ECO:0000313" key="2">
    <source>
        <dbReference type="Proteomes" id="UP001066276"/>
    </source>
</evidence>